<dbReference type="RefSeq" id="WP_062392001.1">
    <property type="nucleotide sequence ID" value="NZ_CP011853.1"/>
</dbReference>
<dbReference type="SUPFAM" id="SSF52833">
    <property type="entry name" value="Thioredoxin-like"/>
    <property type="match status" value="1"/>
</dbReference>
<evidence type="ECO:0000313" key="2">
    <source>
        <dbReference type="EMBL" id="ALG84033.1"/>
    </source>
</evidence>
<accession>A0A0N9N9G0</accession>
<dbReference type="STRING" id="1136941.ACH46_05305"/>
<dbReference type="OrthoDB" id="9762614at2"/>
<dbReference type="InterPro" id="IPR024705">
    <property type="entry name" value="Ssp411"/>
</dbReference>
<dbReference type="InterPro" id="IPR008928">
    <property type="entry name" value="6-hairpin_glycosidase_sf"/>
</dbReference>
<dbReference type="PIRSF" id="PIRSF006402">
    <property type="entry name" value="UCP006402_thioredoxin"/>
    <property type="match status" value="1"/>
</dbReference>
<organism evidence="2 3">
    <name type="scientific">Gordonia phthalatica</name>
    <dbReference type="NCBI Taxonomy" id="1136941"/>
    <lineage>
        <taxon>Bacteria</taxon>
        <taxon>Bacillati</taxon>
        <taxon>Actinomycetota</taxon>
        <taxon>Actinomycetes</taxon>
        <taxon>Mycobacteriales</taxon>
        <taxon>Gordoniaceae</taxon>
        <taxon>Gordonia</taxon>
    </lineage>
</organism>
<dbReference type="Gene3D" id="3.40.30.10">
    <property type="entry name" value="Glutaredoxin"/>
    <property type="match status" value="1"/>
</dbReference>
<dbReference type="Pfam" id="PF03190">
    <property type="entry name" value="Thioredox_DsbH"/>
    <property type="match status" value="1"/>
</dbReference>
<dbReference type="SUPFAM" id="SSF48208">
    <property type="entry name" value="Six-hairpin glycosidases"/>
    <property type="match status" value="1"/>
</dbReference>
<keyword evidence="3" id="KW-1185">Reference proteome</keyword>
<dbReference type="GO" id="GO:0005975">
    <property type="term" value="P:carbohydrate metabolic process"/>
    <property type="evidence" value="ECO:0007669"/>
    <property type="project" value="InterPro"/>
</dbReference>
<dbReference type="PANTHER" id="PTHR42899">
    <property type="entry name" value="SPERMATOGENESIS-ASSOCIATED PROTEIN 20"/>
    <property type="match status" value="1"/>
</dbReference>
<dbReference type="InterPro" id="IPR036249">
    <property type="entry name" value="Thioredoxin-like_sf"/>
</dbReference>
<dbReference type="InterPro" id="IPR004879">
    <property type="entry name" value="Ssp411-like_TRX"/>
</dbReference>
<dbReference type="EMBL" id="CP011853">
    <property type="protein sequence ID" value="ALG84033.1"/>
    <property type="molecule type" value="Genomic_DNA"/>
</dbReference>
<dbReference type="CDD" id="cd02955">
    <property type="entry name" value="SSP411"/>
    <property type="match status" value="1"/>
</dbReference>
<dbReference type="KEGG" id="goq:ACH46_05305"/>
<gene>
    <name evidence="2" type="ORF">ACH46_05305</name>
</gene>
<dbReference type="AlphaFoldDB" id="A0A0N9N9G0"/>
<reference evidence="3" key="1">
    <citation type="submission" date="2015-06" db="EMBL/GenBank/DDBJ databases">
        <title>Complete genome sequence and metabolic analysis of phthalate degradation pathway in Gordonia sp. QH-11.</title>
        <authorList>
            <person name="Jin D."/>
            <person name="Kong X."/>
            <person name="Bai Z."/>
        </authorList>
    </citation>
    <scope>NUCLEOTIDE SEQUENCE [LARGE SCALE GENOMIC DNA]</scope>
    <source>
        <strain evidence="3">QH-11</strain>
    </source>
</reference>
<dbReference type="PATRIC" id="fig|1136941.3.peg.1086"/>
<reference evidence="2 3" key="2">
    <citation type="journal article" date="2017" name="Int. J. Syst. Evol. Microbiol.">
        <title>Gordonia phthalatica sp. nov., a di-n-butyl phthalate-degrading bacterium isolated from activated sludge.</title>
        <authorList>
            <person name="Jin D."/>
            <person name="Kong X."/>
            <person name="Jia M."/>
            <person name="Yu X."/>
            <person name="Wang X."/>
            <person name="Zhuang X."/>
            <person name="Deng Y."/>
            <person name="Bai Z."/>
        </authorList>
    </citation>
    <scope>NUCLEOTIDE SEQUENCE [LARGE SCALE GENOMIC DNA]</scope>
    <source>
        <strain evidence="2 3">QH-11</strain>
    </source>
</reference>
<name>A0A0N9N9G0_9ACTN</name>
<proteinExistence type="predicted"/>
<sequence length="672" mass="72181">MGIPPNADSRNRLDESSSPYLRQHAANPVHWHEWNDDAFDEARRRDVPVLLSVGYAACHWCHVMAHETFENDELAAQMNRDFVCIKVDREERPDIDAIYMAATVAMTGQGGWPMTCSLTPDGDPFYCGTYYPPHPRNGMPGFTDVMDAITRTWDERRDEVLVAGTKIAEHLRANSASLPAGPVPDQQLLADAVKSILGDEDRRSSGFGGAPKFPPTALLESLLRADELAGHTAAAEAATRTAHAMARGGIYDQLAGGFARYSVDADWVVPHFEKMLYDNALLLRGYAHLARRGDRLSLRIADEIVAFLNEQLWTGTGFASSLDADTEGVEGLTYVWRPTELADALGDDDGAWAAELFTVTDAGTFEQGASTLQLLRDPADAERFASVRARLRAARDTRPQPERDDKVVTAWNAMAITALAEGGAALGRAEWVERAAECARGLLSLHLVDGDLHRSSLDGRVAVPLGGLDDYAALATALLTLHQVTGEIGWRTAALTIVDRMIDVFADPEAEGAWYDAHDEDLLLRPRDPVDGATPSGASLAAEALLLASTLTPDLEAAARYEELLDASLGRSGLILAKAPRSAGHWLSTAFARTAGPIQVAVAQTADSDGEMAAAIRRGAPGGVVVVAGEKDSLPLLEDRGPVGDSDAAYVCHGKVCDLPVVEAAVALLRIS</sequence>
<feature type="domain" description="Spermatogenesis-associated protein 20-like TRX" evidence="1">
    <location>
        <begin position="11"/>
        <end position="171"/>
    </location>
</feature>
<protein>
    <submittedName>
        <fullName evidence="2">Membrane protein</fullName>
    </submittedName>
</protein>
<dbReference type="Proteomes" id="UP000063789">
    <property type="component" value="Chromosome"/>
</dbReference>
<dbReference type="PANTHER" id="PTHR42899:SF1">
    <property type="entry name" value="SPERMATOGENESIS-ASSOCIATED PROTEIN 20"/>
    <property type="match status" value="1"/>
</dbReference>
<evidence type="ECO:0000313" key="3">
    <source>
        <dbReference type="Proteomes" id="UP000063789"/>
    </source>
</evidence>
<evidence type="ECO:0000259" key="1">
    <source>
        <dbReference type="Pfam" id="PF03190"/>
    </source>
</evidence>